<comment type="caution">
    <text evidence="2">The sequence shown here is derived from an EMBL/GenBank/DDBJ whole genome shotgun (WGS) entry which is preliminary data.</text>
</comment>
<reference evidence="2 3" key="1">
    <citation type="submission" date="2016-03" db="EMBL/GenBank/DDBJ databases">
        <title>Comparative genomics of the ectomycorrhizal sister species Rhizopogon vinicolor and Rhizopogon vesiculosus (Basidiomycota: Boletales) reveals a divergence of the mating type B locus.</title>
        <authorList>
            <person name="Mujic A.B."/>
            <person name="Kuo A."/>
            <person name="Tritt A."/>
            <person name="Lipzen A."/>
            <person name="Chen C."/>
            <person name="Johnson J."/>
            <person name="Sharma A."/>
            <person name="Barry K."/>
            <person name="Grigoriev I.V."/>
            <person name="Spatafora J.W."/>
        </authorList>
    </citation>
    <scope>NUCLEOTIDE SEQUENCE [LARGE SCALE GENOMIC DNA]</scope>
    <source>
        <strain evidence="2 3">AM-OR11-056</strain>
    </source>
</reference>
<evidence type="ECO:0000313" key="3">
    <source>
        <dbReference type="Proteomes" id="UP000183567"/>
    </source>
</evidence>
<dbReference type="Pfam" id="PF13592">
    <property type="entry name" value="HTH_33"/>
    <property type="match status" value="1"/>
</dbReference>
<protein>
    <recommendedName>
        <fullName evidence="1">Winged helix-turn helix domain-containing protein</fullName>
    </recommendedName>
</protein>
<keyword evidence="3" id="KW-1185">Reference proteome</keyword>
<gene>
    <name evidence="2" type="ORF">AZE42_13503</name>
</gene>
<dbReference type="PANTHER" id="PTHR48472:SF1">
    <property type="entry name" value="TC1-LIKE TRANSPOSASE DDE DOMAIN-CONTAINING PROTEIN"/>
    <property type="match status" value="1"/>
</dbReference>
<organism evidence="2 3">
    <name type="scientific">Rhizopogon vesiculosus</name>
    <dbReference type="NCBI Taxonomy" id="180088"/>
    <lineage>
        <taxon>Eukaryota</taxon>
        <taxon>Fungi</taxon>
        <taxon>Dikarya</taxon>
        <taxon>Basidiomycota</taxon>
        <taxon>Agaricomycotina</taxon>
        <taxon>Agaricomycetes</taxon>
        <taxon>Agaricomycetidae</taxon>
        <taxon>Boletales</taxon>
        <taxon>Suillineae</taxon>
        <taxon>Rhizopogonaceae</taxon>
        <taxon>Rhizopogon</taxon>
    </lineage>
</organism>
<dbReference type="SUPFAM" id="SSF46689">
    <property type="entry name" value="Homeodomain-like"/>
    <property type="match status" value="1"/>
</dbReference>
<sequence length="122" mass="13682">MDQVPHRCPGQPRTLNQQDLAFISSLLDASPSLFLNKIQEHLVEAQDVEVSIATLSRTLRRLAITHKRASKTASEQDELLCATWLAEYGHLPKEELRGDEESATPQSMALLSASFEKRVKIK</sequence>
<dbReference type="InterPro" id="IPR025959">
    <property type="entry name" value="Winged_HTH_dom"/>
</dbReference>
<dbReference type="EMBL" id="LVVM01003841">
    <property type="protein sequence ID" value="OJA14195.1"/>
    <property type="molecule type" value="Genomic_DNA"/>
</dbReference>
<evidence type="ECO:0000259" key="1">
    <source>
        <dbReference type="Pfam" id="PF13592"/>
    </source>
</evidence>
<name>A0A1J8Q2K1_9AGAM</name>
<dbReference type="InterPro" id="IPR009057">
    <property type="entry name" value="Homeodomain-like_sf"/>
</dbReference>
<proteinExistence type="predicted"/>
<dbReference type="PANTHER" id="PTHR48472">
    <property type="entry name" value="TC1-LIKE TRANSPOSASE DDE DOMAIN-CONTAINING PROTEIN"/>
    <property type="match status" value="1"/>
</dbReference>
<dbReference type="Proteomes" id="UP000183567">
    <property type="component" value="Unassembled WGS sequence"/>
</dbReference>
<dbReference type="AlphaFoldDB" id="A0A1J8Q2K1"/>
<accession>A0A1J8Q2K1</accession>
<feature type="domain" description="Winged helix-turn helix" evidence="1">
    <location>
        <begin position="37"/>
        <end position="88"/>
    </location>
</feature>
<evidence type="ECO:0000313" key="2">
    <source>
        <dbReference type="EMBL" id="OJA14195.1"/>
    </source>
</evidence>
<dbReference type="OrthoDB" id="3264182at2759"/>
<dbReference type="STRING" id="180088.A0A1J8Q2K1"/>